<evidence type="ECO:0000313" key="2">
    <source>
        <dbReference type="EMBL" id="REH45867.1"/>
    </source>
</evidence>
<keyword evidence="3" id="KW-1185">Reference proteome</keyword>
<evidence type="ECO:0000256" key="1">
    <source>
        <dbReference type="SAM" id="Phobius"/>
    </source>
</evidence>
<dbReference type="NCBIfam" id="TIGR04141">
    <property type="entry name" value="TIGR04141 family sporadically distributed protein"/>
    <property type="match status" value="1"/>
</dbReference>
<dbReference type="Proteomes" id="UP000256884">
    <property type="component" value="Unassembled WGS sequence"/>
</dbReference>
<keyword evidence="1" id="KW-0812">Transmembrane</keyword>
<dbReference type="RefSeq" id="WP_115902052.1">
    <property type="nucleotide sequence ID" value="NZ_QUNS01000009.1"/>
</dbReference>
<protein>
    <submittedName>
        <fullName evidence="2">Uncharacterized protein</fullName>
    </submittedName>
</protein>
<keyword evidence="1" id="KW-1133">Transmembrane helix</keyword>
<name>A0A3E0HHF2_9FLAO</name>
<proteinExistence type="predicted"/>
<keyword evidence="1" id="KW-0472">Membrane</keyword>
<dbReference type="EMBL" id="QUNS01000009">
    <property type="protein sequence ID" value="REH45867.1"/>
    <property type="molecule type" value="Genomic_DNA"/>
</dbReference>
<reference evidence="2 3" key="1">
    <citation type="submission" date="2018-08" db="EMBL/GenBank/DDBJ databases">
        <title>Genomic Encyclopedia of Type Strains, Phase IV (KMG-IV): sequencing the most valuable type-strain genomes for metagenomic binning, comparative biology and taxonomic classification.</title>
        <authorList>
            <person name="Goeker M."/>
        </authorList>
    </citation>
    <scope>NUCLEOTIDE SEQUENCE [LARGE SCALE GENOMIC DNA]</scope>
    <source>
        <strain evidence="2 3">DSM 18841</strain>
    </source>
</reference>
<feature type="transmembrane region" description="Helical" evidence="1">
    <location>
        <begin position="81"/>
        <end position="103"/>
    </location>
</feature>
<dbReference type="InterPro" id="IPR026487">
    <property type="entry name" value="CHP04141"/>
</dbReference>
<comment type="caution">
    <text evidence="2">The sequence shown here is derived from an EMBL/GenBank/DDBJ whole genome shotgun (WGS) entry which is preliminary data.</text>
</comment>
<dbReference type="AlphaFoldDB" id="A0A3E0HHF2"/>
<organism evidence="2 3">
    <name type="scientific">Tenacibaculum gallaicum</name>
    <dbReference type="NCBI Taxonomy" id="561505"/>
    <lineage>
        <taxon>Bacteria</taxon>
        <taxon>Pseudomonadati</taxon>
        <taxon>Bacteroidota</taxon>
        <taxon>Flavobacteriia</taxon>
        <taxon>Flavobacteriales</taxon>
        <taxon>Flavobacteriaceae</taxon>
        <taxon>Tenacibaculum</taxon>
    </lineage>
</organism>
<dbReference type="OrthoDB" id="740138at2"/>
<sequence>MKQNPTIYKIESKHNLKSVVDGISAHLLLNKKQSIVKDIQVSKYDSKLIVIQSIEKESEWANFFPKEYVEGISLEYQIPSILILVNTASGIFAVIGGSFYNYILPFLDTSYGLNTYSRLMNPVKDEIITIKTRGVTGLRAGMSEQFKDNYRLMDYIKFGKIPTELKIKLSSESAELYFNQFLSNRSPNIILNISSGFNLNKNLSFEELGFLIEILVYVEPKKANDFFSSYKEITDKDLIANSLKPAIINELFNRRNNILDKNISNFDICYPNKIEDFYSADEYEIKLKEDKRKFKKIGRINDKSEILRTILRYLNNENFDNNLSNFSSKIYSLYIYTYKNQNKKPILKTALIYHLNSEINIDGLGTFIYLDSKWYKLRQIFINEMNERCSEILNANDLKNRILDEEWEKKANGKRENEGTYNNKYDKDEYLVLDAISPDSIELADVIHYKQNTLYLCHVKYGFSTEMRELYSQIISSARRLKNDLKDDENQYLKAVYKGLLSKKKNRNLTEQNFIDLFKSAENIVYVMSITSHRKNKPVQNDMAKYKSNIAKLSLIQCYTEMRTEYYDLSFEVIKNNACFS</sequence>
<accession>A0A3E0HHF2</accession>
<gene>
    <name evidence="2" type="ORF">C7448_109120</name>
</gene>
<evidence type="ECO:0000313" key="3">
    <source>
        <dbReference type="Proteomes" id="UP000256884"/>
    </source>
</evidence>